<feature type="transmembrane region" description="Helical" evidence="6">
    <location>
        <begin position="147"/>
        <end position="169"/>
    </location>
</feature>
<feature type="transmembrane region" description="Helical" evidence="6">
    <location>
        <begin position="89"/>
        <end position="108"/>
    </location>
</feature>
<evidence type="ECO:0000256" key="4">
    <source>
        <dbReference type="ARBA" id="ARBA00022989"/>
    </source>
</evidence>
<dbReference type="SUPFAM" id="SSF103473">
    <property type="entry name" value="MFS general substrate transporter"/>
    <property type="match status" value="1"/>
</dbReference>
<feature type="transmembrane region" description="Helical" evidence="6">
    <location>
        <begin position="219"/>
        <end position="241"/>
    </location>
</feature>
<accession>A0ABW3F0U9</accession>
<evidence type="ECO:0000256" key="6">
    <source>
        <dbReference type="SAM" id="Phobius"/>
    </source>
</evidence>
<keyword evidence="4 6" id="KW-1133">Transmembrane helix</keyword>
<dbReference type="InterPro" id="IPR020846">
    <property type="entry name" value="MFS_dom"/>
</dbReference>
<feature type="transmembrane region" description="Helical" evidence="6">
    <location>
        <begin position="63"/>
        <end position="82"/>
    </location>
</feature>
<evidence type="ECO:0000256" key="5">
    <source>
        <dbReference type="ARBA" id="ARBA00023136"/>
    </source>
</evidence>
<dbReference type="CDD" id="cd17324">
    <property type="entry name" value="MFS_NepI_like"/>
    <property type="match status" value="1"/>
</dbReference>
<feature type="transmembrane region" description="Helical" evidence="6">
    <location>
        <begin position="175"/>
        <end position="198"/>
    </location>
</feature>
<dbReference type="InterPro" id="IPR050189">
    <property type="entry name" value="MFS_Efflux_Transporters"/>
</dbReference>
<keyword evidence="9" id="KW-1185">Reference proteome</keyword>
<feature type="transmembrane region" description="Helical" evidence="6">
    <location>
        <begin position="308"/>
        <end position="331"/>
    </location>
</feature>
<feature type="transmembrane region" description="Helical" evidence="6">
    <location>
        <begin position="256"/>
        <end position="276"/>
    </location>
</feature>
<reference evidence="9" key="1">
    <citation type="journal article" date="2019" name="Int. J. Syst. Evol. Microbiol.">
        <title>The Global Catalogue of Microorganisms (GCM) 10K type strain sequencing project: providing services to taxonomists for standard genome sequencing and annotation.</title>
        <authorList>
            <consortium name="The Broad Institute Genomics Platform"/>
            <consortium name="The Broad Institute Genome Sequencing Center for Infectious Disease"/>
            <person name="Wu L."/>
            <person name="Ma J."/>
        </authorList>
    </citation>
    <scope>NUCLEOTIDE SEQUENCE [LARGE SCALE GENOMIC DNA]</scope>
    <source>
        <strain evidence="9">JCM 31202</strain>
    </source>
</reference>
<dbReference type="Proteomes" id="UP001596972">
    <property type="component" value="Unassembled WGS sequence"/>
</dbReference>
<keyword evidence="5 6" id="KW-0472">Membrane</keyword>
<dbReference type="InterPro" id="IPR036259">
    <property type="entry name" value="MFS_trans_sf"/>
</dbReference>
<dbReference type="Gene3D" id="1.20.1250.20">
    <property type="entry name" value="MFS general substrate transporter like domains"/>
    <property type="match status" value="1"/>
</dbReference>
<organism evidence="8 9">
    <name type="scientific">Actinomadura sediminis</name>
    <dbReference type="NCBI Taxonomy" id="1038904"/>
    <lineage>
        <taxon>Bacteria</taxon>
        <taxon>Bacillati</taxon>
        <taxon>Actinomycetota</taxon>
        <taxon>Actinomycetes</taxon>
        <taxon>Streptosporangiales</taxon>
        <taxon>Thermomonosporaceae</taxon>
        <taxon>Actinomadura</taxon>
    </lineage>
</organism>
<dbReference type="EMBL" id="JBHTJA010000140">
    <property type="protein sequence ID" value="MFD0905495.1"/>
    <property type="molecule type" value="Genomic_DNA"/>
</dbReference>
<evidence type="ECO:0000256" key="2">
    <source>
        <dbReference type="ARBA" id="ARBA00022475"/>
    </source>
</evidence>
<dbReference type="PROSITE" id="PS50850">
    <property type="entry name" value="MFS"/>
    <property type="match status" value="1"/>
</dbReference>
<feature type="transmembrane region" description="Helical" evidence="6">
    <location>
        <begin position="283"/>
        <end position="302"/>
    </location>
</feature>
<feature type="transmembrane region" description="Helical" evidence="6">
    <location>
        <begin position="114"/>
        <end position="135"/>
    </location>
</feature>
<dbReference type="RefSeq" id="WP_378306472.1">
    <property type="nucleotide sequence ID" value="NZ_JBHTJA010000140.1"/>
</dbReference>
<comment type="subcellular location">
    <subcellularLocation>
        <location evidence="1">Cell membrane</location>
        <topology evidence="1">Multi-pass membrane protein</topology>
    </subcellularLocation>
</comment>
<protein>
    <submittedName>
        <fullName evidence="8">MFS transporter</fullName>
    </submittedName>
</protein>
<evidence type="ECO:0000259" key="7">
    <source>
        <dbReference type="PROSITE" id="PS50850"/>
    </source>
</evidence>
<evidence type="ECO:0000313" key="8">
    <source>
        <dbReference type="EMBL" id="MFD0905495.1"/>
    </source>
</evidence>
<feature type="domain" description="Major facilitator superfamily (MFS) profile" evidence="7">
    <location>
        <begin position="23"/>
        <end position="393"/>
    </location>
</feature>
<gene>
    <name evidence="8" type="ORF">ACFQ11_34330</name>
</gene>
<feature type="transmembrane region" description="Helical" evidence="6">
    <location>
        <begin position="343"/>
        <end position="364"/>
    </location>
</feature>
<evidence type="ECO:0000313" key="9">
    <source>
        <dbReference type="Proteomes" id="UP001596972"/>
    </source>
</evidence>
<dbReference type="PANTHER" id="PTHR43124">
    <property type="entry name" value="PURINE EFFLUX PUMP PBUE"/>
    <property type="match status" value="1"/>
</dbReference>
<name>A0ABW3F0U9_9ACTN</name>
<dbReference type="InterPro" id="IPR011701">
    <property type="entry name" value="MFS"/>
</dbReference>
<evidence type="ECO:0000256" key="3">
    <source>
        <dbReference type="ARBA" id="ARBA00022692"/>
    </source>
</evidence>
<feature type="transmembrane region" description="Helical" evidence="6">
    <location>
        <begin position="370"/>
        <end position="390"/>
    </location>
</feature>
<keyword evidence="2" id="KW-1003">Cell membrane</keyword>
<sequence length="399" mass="40057">MRTVEQAAEPAGSEPSRRLPMPALLALATAVFITSLTETLPAGLLPAMSDDLRVGESATGQTVTIYAIGTALTAVPLTAATAAWRRKALLLTTVAGFAVANTVTALSTHYPLTMVARFAAGVAAGLAWALLAGYARRLAPTGLEGRAIAIAMAGIPVALSLGVPAGTFLGTAVGWQAAFLLMTGLTLVLIGWIAAAVPDFPGRRADERGPKTNPLRVPGVAPVLFVTLVFVLAHTILYTYIATFLDGAGMGGSTDVVLLVFGAASLAGIWIVGAHIHRRLRALTIAGTLLVGAGAAVLATAAGEPALVHLAAALWGLGWGGAPTLLQTAAGNAAGDAADAAQAMLVTLWNAAMAGGGIAGGLLLDAFGTGSFPWGTLALLAPALAAVLAARAHGFPAHR</sequence>
<keyword evidence="3 6" id="KW-0812">Transmembrane</keyword>
<proteinExistence type="predicted"/>
<comment type="caution">
    <text evidence="8">The sequence shown here is derived from an EMBL/GenBank/DDBJ whole genome shotgun (WGS) entry which is preliminary data.</text>
</comment>
<dbReference type="PANTHER" id="PTHR43124:SF3">
    <property type="entry name" value="CHLORAMPHENICOL EFFLUX PUMP RV0191"/>
    <property type="match status" value="1"/>
</dbReference>
<dbReference type="Pfam" id="PF07690">
    <property type="entry name" value="MFS_1"/>
    <property type="match status" value="1"/>
</dbReference>
<evidence type="ECO:0000256" key="1">
    <source>
        <dbReference type="ARBA" id="ARBA00004651"/>
    </source>
</evidence>